<dbReference type="EMBL" id="EAAA01001803">
    <property type="status" value="NOT_ANNOTATED_CDS"/>
    <property type="molecule type" value="Genomic_DNA"/>
</dbReference>
<keyword evidence="3 5" id="KW-1133">Transmembrane helix</keyword>
<evidence type="ECO:0000256" key="1">
    <source>
        <dbReference type="ARBA" id="ARBA00004141"/>
    </source>
</evidence>
<feature type="transmembrane region" description="Helical" evidence="5">
    <location>
        <begin position="267"/>
        <end position="296"/>
    </location>
</feature>
<reference evidence="7" key="3">
    <citation type="submission" date="2025-08" db="UniProtKB">
        <authorList>
            <consortium name="Ensembl"/>
        </authorList>
    </citation>
    <scope>IDENTIFICATION</scope>
</reference>
<dbReference type="FunCoup" id="F6QBH7">
    <property type="interactions" value="1"/>
</dbReference>
<dbReference type="PANTHER" id="PTHR22950:SF652">
    <property type="entry name" value="TRANSMEMBRANE AMINO ACID TRANSPORTER FAMILY PROTEIN"/>
    <property type="match status" value="1"/>
</dbReference>
<reference evidence="7" key="2">
    <citation type="journal article" date="2008" name="Genome Biol.">
        <title>Improved genome assembly and evidence-based global gene model set for the chordate Ciona intestinalis: new insight into intron and operon populations.</title>
        <authorList>
            <person name="Satou Y."/>
            <person name="Mineta K."/>
            <person name="Ogasawara M."/>
            <person name="Sasakura Y."/>
            <person name="Shoguchi E."/>
            <person name="Ueno K."/>
            <person name="Yamada L."/>
            <person name="Matsumoto J."/>
            <person name="Wasserscheid J."/>
            <person name="Dewar K."/>
            <person name="Wiley G.B."/>
            <person name="Macmil S.L."/>
            <person name="Roe B.A."/>
            <person name="Zeller R.W."/>
            <person name="Hastings K.E."/>
            <person name="Lemaire P."/>
            <person name="Lindquist E."/>
            <person name="Endo T."/>
            <person name="Hotta K."/>
            <person name="Inaba K."/>
        </authorList>
    </citation>
    <scope>NUCLEOTIDE SEQUENCE [LARGE SCALE GENOMIC DNA]</scope>
    <source>
        <strain evidence="7">wild type</strain>
    </source>
</reference>
<dbReference type="InterPro" id="IPR013057">
    <property type="entry name" value="AA_transpt_TM"/>
</dbReference>
<sequence>MTENENEKTPLLPQDDTCLIQTKNGSIQSINGSNENNETVPANKGTGTLGAIFIVVNAAMGAGMLNMPEAFKHAGGVLPGTIMQLTFLVFILGSLMILAYCCHHHQCSTYQEVIEVMCGRGVGVATECCIMLYMFGTSIAMIIIVGDQFDKALTIMEASVGVDFCHHWYMNRKFTMCAFSTAVILPLCIPKDIGFLRHASIVGVLATIIVMLTVVVKYATHTYTPGTIRHSPKNVSEFLSAVPAIFFAYQCHVSSVPVYASLRKKTAINWLIVILCSILLCAVSYCLTGICGYLTFGDDVESDILQNYKATDFFVIAARISIVIAMLTSYPILQFCGRAAIITLFMKMRLFSTTPRPSIEKLRRYFITFTWFFTSLVLALFIPNIGEAIAVVGGLAGCFILLFPGLCLMVLGANLVSESKWKPRLLIVIGISYSVAGTFLFGEITTEAIMNDISNSVPELSSICYQT</sequence>
<feature type="transmembrane region" description="Helical" evidence="5">
    <location>
        <begin position="425"/>
        <end position="442"/>
    </location>
</feature>
<feature type="transmembrane region" description="Helical" evidence="5">
    <location>
        <begin position="240"/>
        <end position="260"/>
    </location>
</feature>
<evidence type="ECO:0000256" key="4">
    <source>
        <dbReference type="ARBA" id="ARBA00023136"/>
    </source>
</evidence>
<evidence type="ECO:0000256" key="5">
    <source>
        <dbReference type="SAM" id="Phobius"/>
    </source>
</evidence>
<keyword evidence="2 5" id="KW-0812">Transmembrane</keyword>
<dbReference type="InParanoid" id="F6QBH7"/>
<comment type="subcellular location">
    <subcellularLocation>
        <location evidence="1">Membrane</location>
        <topology evidence="1">Multi-pass membrane protein</topology>
    </subcellularLocation>
</comment>
<reference evidence="8" key="1">
    <citation type="journal article" date="2002" name="Science">
        <title>The draft genome of Ciona intestinalis: insights into chordate and vertebrate origins.</title>
        <authorList>
            <person name="Dehal P."/>
            <person name="Satou Y."/>
            <person name="Campbell R.K."/>
            <person name="Chapman J."/>
            <person name="Degnan B."/>
            <person name="De Tomaso A."/>
            <person name="Davidson B."/>
            <person name="Di Gregorio A."/>
            <person name="Gelpke M."/>
            <person name="Goodstein D.M."/>
            <person name="Harafuji N."/>
            <person name="Hastings K.E."/>
            <person name="Ho I."/>
            <person name="Hotta K."/>
            <person name="Huang W."/>
            <person name="Kawashima T."/>
            <person name="Lemaire P."/>
            <person name="Martinez D."/>
            <person name="Meinertzhagen I.A."/>
            <person name="Necula S."/>
            <person name="Nonaka M."/>
            <person name="Putnam N."/>
            <person name="Rash S."/>
            <person name="Saiga H."/>
            <person name="Satake M."/>
            <person name="Terry A."/>
            <person name="Yamada L."/>
            <person name="Wang H.G."/>
            <person name="Awazu S."/>
            <person name="Azumi K."/>
            <person name="Boore J."/>
            <person name="Branno M."/>
            <person name="Chin-Bow S."/>
            <person name="DeSantis R."/>
            <person name="Doyle S."/>
            <person name="Francino P."/>
            <person name="Keys D.N."/>
            <person name="Haga S."/>
            <person name="Hayashi H."/>
            <person name="Hino K."/>
            <person name="Imai K.S."/>
            <person name="Inaba K."/>
            <person name="Kano S."/>
            <person name="Kobayashi K."/>
            <person name="Kobayashi M."/>
            <person name="Lee B.I."/>
            <person name="Makabe K.W."/>
            <person name="Manohar C."/>
            <person name="Matassi G."/>
            <person name="Medina M."/>
            <person name="Mochizuki Y."/>
            <person name="Mount S."/>
            <person name="Morishita T."/>
            <person name="Miura S."/>
            <person name="Nakayama A."/>
            <person name="Nishizaka S."/>
            <person name="Nomoto H."/>
            <person name="Ohta F."/>
            <person name="Oishi K."/>
            <person name="Rigoutsos I."/>
            <person name="Sano M."/>
            <person name="Sasaki A."/>
            <person name="Sasakura Y."/>
            <person name="Shoguchi E."/>
            <person name="Shin-i T."/>
            <person name="Spagnuolo A."/>
            <person name="Stainier D."/>
            <person name="Suzuki M.M."/>
            <person name="Tassy O."/>
            <person name="Takatori N."/>
            <person name="Tokuoka M."/>
            <person name="Yagi K."/>
            <person name="Yoshizaki F."/>
            <person name="Wada S."/>
            <person name="Zhang C."/>
            <person name="Hyatt P.D."/>
            <person name="Larimer F."/>
            <person name="Detter C."/>
            <person name="Doggett N."/>
            <person name="Glavina T."/>
            <person name="Hawkins T."/>
            <person name="Richardson P."/>
            <person name="Lucas S."/>
            <person name="Kohara Y."/>
            <person name="Levine M."/>
            <person name="Satoh N."/>
            <person name="Rokhsar D.S."/>
        </authorList>
    </citation>
    <scope>NUCLEOTIDE SEQUENCE [LARGE SCALE GENOMIC DNA]</scope>
</reference>
<evidence type="ECO:0000256" key="2">
    <source>
        <dbReference type="ARBA" id="ARBA00022692"/>
    </source>
</evidence>
<dbReference type="PANTHER" id="PTHR22950">
    <property type="entry name" value="AMINO ACID TRANSPORTER"/>
    <property type="match status" value="1"/>
</dbReference>
<feature type="transmembrane region" description="Helical" evidence="5">
    <location>
        <begin position="77"/>
        <end position="101"/>
    </location>
</feature>
<dbReference type="Ensembl" id="ENSCINT00000018114.3">
    <property type="protein sequence ID" value="ENSCINP00000018114.3"/>
    <property type="gene ID" value="ENSCING00000008904.3"/>
</dbReference>
<reference evidence="7" key="4">
    <citation type="submission" date="2025-09" db="UniProtKB">
        <authorList>
            <consortium name="Ensembl"/>
        </authorList>
    </citation>
    <scope>IDENTIFICATION</scope>
</reference>
<dbReference type="GO" id="GO:0003333">
    <property type="term" value="P:amino acid transmembrane transport"/>
    <property type="evidence" value="ECO:0000318"/>
    <property type="project" value="GO_Central"/>
</dbReference>
<dbReference type="GeneTree" id="ENSGT00940000170090"/>
<dbReference type="AlphaFoldDB" id="F6QBH7"/>
<feature type="transmembrane region" description="Helical" evidence="5">
    <location>
        <begin position="388"/>
        <end position="413"/>
    </location>
</feature>
<name>F6QBH7_CIOIN</name>
<keyword evidence="4 5" id="KW-0472">Membrane</keyword>
<proteinExistence type="predicted"/>
<feature type="transmembrane region" description="Helical" evidence="5">
    <location>
        <begin position="201"/>
        <end position="220"/>
    </location>
</feature>
<dbReference type="GO" id="GO:0015179">
    <property type="term" value="F:L-amino acid transmembrane transporter activity"/>
    <property type="evidence" value="ECO:0000318"/>
    <property type="project" value="GO_Central"/>
</dbReference>
<feature type="transmembrane region" description="Helical" evidence="5">
    <location>
        <begin position="47"/>
        <end position="65"/>
    </location>
</feature>
<evidence type="ECO:0000259" key="6">
    <source>
        <dbReference type="Pfam" id="PF01490"/>
    </source>
</evidence>
<dbReference type="Proteomes" id="UP000008144">
    <property type="component" value="Chromosome 3"/>
</dbReference>
<feature type="transmembrane region" description="Helical" evidence="5">
    <location>
        <begin position="173"/>
        <end position="189"/>
    </location>
</feature>
<organism evidence="7 8">
    <name type="scientific">Ciona intestinalis</name>
    <name type="common">Transparent sea squirt</name>
    <name type="synonym">Ascidia intestinalis</name>
    <dbReference type="NCBI Taxonomy" id="7719"/>
    <lineage>
        <taxon>Eukaryota</taxon>
        <taxon>Metazoa</taxon>
        <taxon>Chordata</taxon>
        <taxon>Tunicata</taxon>
        <taxon>Ascidiacea</taxon>
        <taxon>Phlebobranchia</taxon>
        <taxon>Cionidae</taxon>
        <taxon>Ciona</taxon>
    </lineage>
</organism>
<evidence type="ECO:0000313" key="7">
    <source>
        <dbReference type="Ensembl" id="ENSCINP00000018114.3"/>
    </source>
</evidence>
<gene>
    <name evidence="7" type="primary">LOC100177154</name>
</gene>
<dbReference type="Pfam" id="PF01490">
    <property type="entry name" value="Aa_trans"/>
    <property type="match status" value="1"/>
</dbReference>
<dbReference type="STRING" id="7719.ENSCINP00000018114"/>
<feature type="domain" description="Amino acid transporter transmembrane" evidence="6">
    <location>
        <begin position="46"/>
        <end position="436"/>
    </location>
</feature>
<accession>F6QBH7</accession>
<feature type="transmembrane region" description="Helical" evidence="5">
    <location>
        <begin position="365"/>
        <end position="382"/>
    </location>
</feature>
<evidence type="ECO:0000313" key="8">
    <source>
        <dbReference type="Proteomes" id="UP000008144"/>
    </source>
</evidence>
<evidence type="ECO:0000256" key="3">
    <source>
        <dbReference type="ARBA" id="ARBA00022989"/>
    </source>
</evidence>
<feature type="transmembrane region" description="Helical" evidence="5">
    <location>
        <begin position="122"/>
        <end position="146"/>
    </location>
</feature>
<protein>
    <submittedName>
        <fullName evidence="7">Putative sodium-coupled neutral amino acid transporter 7</fullName>
    </submittedName>
</protein>
<feature type="transmembrane region" description="Helical" evidence="5">
    <location>
        <begin position="316"/>
        <end position="345"/>
    </location>
</feature>
<dbReference type="HOGENOM" id="CLU_038973_0_0_1"/>
<dbReference type="GO" id="GO:0016020">
    <property type="term" value="C:membrane"/>
    <property type="evidence" value="ECO:0000318"/>
    <property type="project" value="GO_Central"/>
</dbReference>
<keyword evidence="8" id="KW-1185">Reference proteome</keyword>
<dbReference type="OMA" id="FAFTGHQ"/>